<reference evidence="13 14" key="1">
    <citation type="submission" date="2020-11" db="EMBL/GenBank/DDBJ databases">
        <authorList>
            <person name="Wallbank WR R."/>
            <person name="Pardo Diaz C."/>
            <person name="Kozak K."/>
            <person name="Martin S."/>
            <person name="Jiggins C."/>
            <person name="Moest M."/>
            <person name="Warren A I."/>
            <person name="Generalovic N T."/>
            <person name="Byers J.R.P. K."/>
            <person name="Montejo-Kovacevich G."/>
            <person name="Yen C E."/>
        </authorList>
    </citation>
    <scope>NUCLEOTIDE SEQUENCE [LARGE SCALE GENOMIC DNA]</scope>
</reference>
<dbReference type="CDD" id="cd14535">
    <property type="entry name" value="PTP-MTM1-like"/>
    <property type="match status" value="1"/>
</dbReference>
<evidence type="ECO:0000256" key="2">
    <source>
        <dbReference type="ARBA" id="ARBA00004496"/>
    </source>
</evidence>
<keyword evidence="5" id="KW-0963">Cytoplasm</keyword>
<evidence type="ECO:0000256" key="1">
    <source>
        <dbReference type="ARBA" id="ARBA00004184"/>
    </source>
</evidence>
<dbReference type="InterPro" id="IPR011993">
    <property type="entry name" value="PH-like_dom_sf"/>
</dbReference>
<feature type="binding site" evidence="10">
    <location>
        <begin position="389"/>
        <end position="395"/>
    </location>
    <ligand>
        <name>substrate</name>
    </ligand>
</feature>
<evidence type="ECO:0000256" key="3">
    <source>
        <dbReference type="ARBA" id="ARBA00007471"/>
    </source>
</evidence>
<feature type="region of interest" description="Disordered" evidence="11">
    <location>
        <begin position="1"/>
        <end position="35"/>
    </location>
</feature>
<keyword evidence="6" id="KW-0378">Hydrolase</keyword>
<dbReference type="SUPFAM" id="SSF52799">
    <property type="entry name" value="(Phosphotyrosine protein) phosphatases II"/>
    <property type="match status" value="1"/>
</dbReference>
<feature type="domain" description="Myotubularin phosphatase" evidence="12">
    <location>
        <begin position="177"/>
        <end position="555"/>
    </location>
</feature>
<gene>
    <name evidence="13" type="ORF">HERILL_LOCUS8431</name>
</gene>
<dbReference type="PANTHER" id="PTHR10807">
    <property type="entry name" value="MYOTUBULARIN-RELATED"/>
    <property type="match status" value="1"/>
</dbReference>
<dbReference type="GO" id="GO:0005737">
    <property type="term" value="C:cytoplasm"/>
    <property type="evidence" value="ECO:0007669"/>
    <property type="project" value="UniProtKB-SubCell"/>
</dbReference>
<dbReference type="GO" id="GO:0016020">
    <property type="term" value="C:membrane"/>
    <property type="evidence" value="ECO:0007669"/>
    <property type="project" value="TreeGrafter"/>
</dbReference>
<evidence type="ECO:0000313" key="14">
    <source>
        <dbReference type="Proteomes" id="UP000594454"/>
    </source>
</evidence>
<evidence type="ECO:0000256" key="11">
    <source>
        <dbReference type="SAM" id="MobiDB-lite"/>
    </source>
</evidence>
<dbReference type="FunFam" id="2.30.29.30:FF:000038">
    <property type="entry name" value="Myotubularin 1, isoform CRA_a"/>
    <property type="match status" value="1"/>
</dbReference>
<dbReference type="OrthoDB" id="271628at2759"/>
<dbReference type="GO" id="GO:0052629">
    <property type="term" value="F:phosphatidylinositol-3,5-bisphosphate 3-phosphatase activity"/>
    <property type="evidence" value="ECO:0007669"/>
    <property type="project" value="UniProtKB-EC"/>
</dbReference>
<dbReference type="InterPro" id="IPR010569">
    <property type="entry name" value="Myotubularin-like_Pase_dom"/>
</dbReference>
<name>A0A7R8URH1_HERIL</name>
<dbReference type="PANTHER" id="PTHR10807:SF128">
    <property type="entry name" value="PHOSPHATIDYLINOSITOL-3,5-BISPHOSPHATE 3-PHOSPHATASE"/>
    <property type="match status" value="1"/>
</dbReference>
<feature type="binding site" evidence="10">
    <location>
        <begin position="327"/>
        <end position="328"/>
    </location>
    <ligand>
        <name>substrate</name>
    </ligand>
</feature>
<dbReference type="OMA" id="WRATKIN"/>
<evidence type="ECO:0000256" key="8">
    <source>
        <dbReference type="ARBA" id="ARBA00023136"/>
    </source>
</evidence>
<organism evidence="13 14">
    <name type="scientific">Hermetia illucens</name>
    <name type="common">Black soldier fly</name>
    <dbReference type="NCBI Taxonomy" id="343691"/>
    <lineage>
        <taxon>Eukaryota</taxon>
        <taxon>Metazoa</taxon>
        <taxon>Ecdysozoa</taxon>
        <taxon>Arthropoda</taxon>
        <taxon>Hexapoda</taxon>
        <taxon>Insecta</taxon>
        <taxon>Pterygota</taxon>
        <taxon>Neoptera</taxon>
        <taxon>Endopterygota</taxon>
        <taxon>Diptera</taxon>
        <taxon>Brachycera</taxon>
        <taxon>Stratiomyomorpha</taxon>
        <taxon>Stratiomyidae</taxon>
        <taxon>Hermetiinae</taxon>
        <taxon>Hermetia</taxon>
    </lineage>
</organism>
<dbReference type="AlphaFoldDB" id="A0A7R8URH1"/>
<dbReference type="PROSITE" id="PS51339">
    <property type="entry name" value="PPASE_MYOTUBULARIN"/>
    <property type="match status" value="1"/>
</dbReference>
<feature type="compositionally biased region" description="Low complexity" evidence="11">
    <location>
        <begin position="12"/>
        <end position="32"/>
    </location>
</feature>
<evidence type="ECO:0000256" key="5">
    <source>
        <dbReference type="ARBA" id="ARBA00022490"/>
    </source>
</evidence>
<dbReference type="InterPro" id="IPR030564">
    <property type="entry name" value="Myotubularin"/>
</dbReference>
<dbReference type="GO" id="GO:0046856">
    <property type="term" value="P:phosphatidylinositol dephosphorylation"/>
    <property type="evidence" value="ECO:0007669"/>
    <property type="project" value="TreeGrafter"/>
</dbReference>
<dbReference type="FunCoup" id="A0A7R8URH1">
    <property type="interactions" value="611"/>
</dbReference>
<dbReference type="InParanoid" id="A0A7R8URH1"/>
<dbReference type="EMBL" id="LR899011">
    <property type="protein sequence ID" value="CAD7085601.1"/>
    <property type="molecule type" value="Genomic_DNA"/>
</dbReference>
<sequence>MDKRINPDFNASKHASSNSLDSDSKSSSLNSKHGAETIIPRETPFIYLNGEKEQDQKNDVTHICPYREPAVGTLTITNYRLYFRSHPTNDRDPPVIVDVPLGVISRVEKIGGSTSRGENSYGIEIFCKDMRNLRFAHKQQNHSRRTVFEKLQTYAFPLSFNGKLFAFSYAEQFPEDGWTVYEPVAELRRMGVNNDTWRITKINEQYLVCDSYPAVWAVPKAASDDFLKKVCTFRSRNRLPVLSWIHPKSQATITRCSQPLVGVSGKRSPDDELYLNYIMEANAQSDKLSIMDARPSANAIANKAKGGGYESDDAYKNVELNFLDIHNIHVMRESLRKLKEVCYPTIDDQKWLTAVEGSLWLKHIKCILAGAVRIVDKIETMSTSVVVHCSDGWDRTAQLTALSMLLLDPYYRTLRGFEVLIEKEWLSFGHKFQQRIGHGDNRHSDADRSPVFLQFIDCVWQVGQQFPNALEFNEHFLITILDHLYSSRFGTFLCNTEAERVKEDLKHKTVSLWSYINSSYELYRNSLYGANSSGVQTVLKPLASMRNIKLWKGLYCRWNPSMRPQDSIYQRTREMLALQEQLQRQVNDCRMKANSRCTQSTGRLASPLH</sequence>
<comment type="subcellular location">
    <subcellularLocation>
        <location evidence="2">Cytoplasm</location>
    </subcellularLocation>
    <subcellularLocation>
        <location evidence="1">Endomembrane system</location>
        <topology evidence="1">Peripheral membrane protein</topology>
    </subcellularLocation>
</comment>
<dbReference type="SUPFAM" id="SSF50729">
    <property type="entry name" value="PH domain-like"/>
    <property type="match status" value="1"/>
</dbReference>
<dbReference type="Gene3D" id="2.30.29.30">
    <property type="entry name" value="Pleckstrin-homology domain (PH domain)/Phosphotyrosine-binding domain (PTB)"/>
    <property type="match status" value="1"/>
</dbReference>
<accession>A0A7R8URH1</accession>
<proteinExistence type="inferred from homology"/>
<evidence type="ECO:0000256" key="7">
    <source>
        <dbReference type="ARBA" id="ARBA00023098"/>
    </source>
</evidence>
<feature type="active site" description="Phosphocysteine intermediate" evidence="9">
    <location>
        <position position="389"/>
    </location>
</feature>
<dbReference type="Proteomes" id="UP000594454">
    <property type="component" value="Chromosome 3"/>
</dbReference>
<protein>
    <recommendedName>
        <fullName evidence="4">phosphatidylinositol-3,5-bisphosphate 3-phosphatase</fullName>
        <ecNumber evidence="4">3.1.3.95</ecNumber>
    </recommendedName>
</protein>
<feature type="binding site" evidence="10">
    <location>
        <begin position="302"/>
        <end position="305"/>
    </location>
    <ligand>
        <name>substrate</name>
    </ligand>
</feature>
<keyword evidence="14" id="KW-1185">Reference proteome</keyword>
<evidence type="ECO:0000313" key="13">
    <source>
        <dbReference type="EMBL" id="CAD7085601.1"/>
    </source>
</evidence>
<evidence type="ECO:0000256" key="9">
    <source>
        <dbReference type="PIRSR" id="PIRSR630564-1"/>
    </source>
</evidence>
<dbReference type="Pfam" id="PF02893">
    <property type="entry name" value="GRAM"/>
    <property type="match status" value="1"/>
</dbReference>
<evidence type="ECO:0000256" key="6">
    <source>
        <dbReference type="ARBA" id="ARBA00022801"/>
    </source>
</evidence>
<evidence type="ECO:0000256" key="10">
    <source>
        <dbReference type="PIRSR" id="PIRSR630564-2"/>
    </source>
</evidence>
<dbReference type="InterPro" id="IPR016130">
    <property type="entry name" value="Tyr_Pase_AS"/>
</dbReference>
<keyword evidence="8" id="KW-0472">Membrane</keyword>
<dbReference type="InterPro" id="IPR029021">
    <property type="entry name" value="Prot-tyrosine_phosphatase-like"/>
</dbReference>
<comment type="similarity">
    <text evidence="3">Belongs to the protein-tyrosine phosphatase family. Non-receptor class myotubularin subfamily.</text>
</comment>
<dbReference type="SMART" id="SM00404">
    <property type="entry name" value="PTPc_motif"/>
    <property type="match status" value="1"/>
</dbReference>
<dbReference type="SMART" id="SM00568">
    <property type="entry name" value="GRAM"/>
    <property type="match status" value="1"/>
</dbReference>
<dbReference type="InterPro" id="IPR003595">
    <property type="entry name" value="Tyr_Pase_cat"/>
</dbReference>
<keyword evidence="7" id="KW-0443">Lipid metabolism</keyword>
<dbReference type="EC" id="3.1.3.95" evidence="4"/>
<dbReference type="GO" id="GO:0004438">
    <property type="term" value="F:phosphatidylinositol-3-phosphate phosphatase activity"/>
    <property type="evidence" value="ECO:0007669"/>
    <property type="project" value="TreeGrafter"/>
</dbReference>
<dbReference type="Pfam" id="PF06602">
    <property type="entry name" value="Myotub-related"/>
    <property type="match status" value="1"/>
</dbReference>
<dbReference type="PROSITE" id="PS00383">
    <property type="entry name" value="TYR_PHOSPHATASE_1"/>
    <property type="match status" value="1"/>
</dbReference>
<dbReference type="GO" id="GO:0012505">
    <property type="term" value="C:endomembrane system"/>
    <property type="evidence" value="ECO:0007669"/>
    <property type="project" value="UniProtKB-SubCell"/>
</dbReference>
<evidence type="ECO:0000256" key="4">
    <source>
        <dbReference type="ARBA" id="ARBA00012903"/>
    </source>
</evidence>
<evidence type="ECO:0000259" key="12">
    <source>
        <dbReference type="PROSITE" id="PS51339"/>
    </source>
</evidence>
<dbReference type="InterPro" id="IPR004182">
    <property type="entry name" value="GRAM"/>
</dbReference>